<accession>A0A2G8T850</accession>
<feature type="signal peptide" evidence="1">
    <location>
        <begin position="1"/>
        <end position="17"/>
    </location>
</feature>
<evidence type="ECO:0000256" key="1">
    <source>
        <dbReference type="SAM" id="SignalP"/>
    </source>
</evidence>
<proteinExistence type="predicted"/>
<keyword evidence="4" id="KW-1185">Reference proteome</keyword>
<dbReference type="Gene3D" id="1.10.890.40">
    <property type="match status" value="1"/>
</dbReference>
<reference evidence="3 4" key="1">
    <citation type="submission" date="2017-10" db="EMBL/GenBank/DDBJ databases">
        <title>Massilia psychrophilum sp. nov., a novel purple-pigmented bacterium isolated from Tianshan glacier, Xinjiang Municipality, China.</title>
        <authorList>
            <person name="Wang H."/>
        </authorList>
    </citation>
    <scope>NUCLEOTIDE SEQUENCE [LARGE SCALE GENOMIC DNA]</scope>
    <source>
        <strain evidence="3 4">JCM 30074</strain>
    </source>
</reference>
<organism evidence="3 4">
    <name type="scientific">Massilia eurypsychrophila</name>
    <dbReference type="NCBI Taxonomy" id="1485217"/>
    <lineage>
        <taxon>Bacteria</taxon>
        <taxon>Pseudomonadati</taxon>
        <taxon>Pseudomonadota</taxon>
        <taxon>Betaproteobacteria</taxon>
        <taxon>Burkholderiales</taxon>
        <taxon>Oxalobacteraceae</taxon>
        <taxon>Telluria group</taxon>
        <taxon>Massilia</taxon>
    </lineage>
</organism>
<dbReference type="InterPro" id="IPR041238">
    <property type="entry name" value="Rap1a"/>
</dbReference>
<dbReference type="RefSeq" id="WP_099793674.1">
    <property type="nucleotide sequence ID" value="NZ_JBHLYV010000097.1"/>
</dbReference>
<dbReference type="Pfam" id="PF18602">
    <property type="entry name" value="Rap1a"/>
    <property type="match status" value="1"/>
</dbReference>
<keyword evidence="1" id="KW-0732">Signal</keyword>
<dbReference type="EMBL" id="PDOC01000035">
    <property type="protein sequence ID" value="PIL42143.1"/>
    <property type="molecule type" value="Genomic_DNA"/>
</dbReference>
<feature type="chain" id="PRO_5013950205" description="Rap1a immunity protein domain-containing protein" evidence="1">
    <location>
        <begin position="18"/>
        <end position="118"/>
    </location>
</feature>
<feature type="domain" description="Rap1a immunity protein" evidence="2">
    <location>
        <begin position="27"/>
        <end position="111"/>
    </location>
</feature>
<dbReference type="OrthoDB" id="8758755at2"/>
<protein>
    <recommendedName>
        <fullName evidence="2">Rap1a immunity protein domain-containing protein</fullName>
    </recommendedName>
</protein>
<evidence type="ECO:0000313" key="3">
    <source>
        <dbReference type="EMBL" id="PIL42143.1"/>
    </source>
</evidence>
<dbReference type="Proteomes" id="UP000230390">
    <property type="component" value="Unassembled WGS sequence"/>
</dbReference>
<evidence type="ECO:0000313" key="4">
    <source>
        <dbReference type="Proteomes" id="UP000230390"/>
    </source>
</evidence>
<comment type="caution">
    <text evidence="3">The sequence shown here is derived from an EMBL/GenBank/DDBJ whole genome shotgun (WGS) entry which is preliminary data.</text>
</comment>
<sequence>MLALAIASSALPAAAVAAPDAYSLSGDQFVRMMSHPAELNSVQYMDREKAYSYLDGARDSGKGRVWCDVNVLKTADMAYDLAHEITKMAPAERKKNASLLLLDLLRRKYPCRPAEGRQ</sequence>
<dbReference type="AlphaFoldDB" id="A0A2G8T850"/>
<gene>
    <name evidence="3" type="ORF">CR105_25920</name>
</gene>
<name>A0A2G8T850_9BURK</name>
<evidence type="ECO:0000259" key="2">
    <source>
        <dbReference type="Pfam" id="PF18602"/>
    </source>
</evidence>